<reference evidence="3 4" key="1">
    <citation type="submission" date="2016-01" db="EMBL/GenBank/DDBJ databases">
        <title>Genome sequencing of Roseivirga spongicola UST030701-084.</title>
        <authorList>
            <person name="Selvaratnam C."/>
            <person name="Thevarajoo S."/>
            <person name="Goh K.M."/>
            <person name="Ee R."/>
            <person name="Chan K.-G."/>
            <person name="Chong C.S."/>
        </authorList>
    </citation>
    <scope>NUCLEOTIDE SEQUENCE [LARGE SCALE GENOMIC DNA]</scope>
    <source>
        <strain evidence="3 4">UST030701-084</strain>
    </source>
</reference>
<dbReference type="RefSeq" id="WP_068220535.1">
    <property type="nucleotide sequence ID" value="NZ_CP139724.1"/>
</dbReference>
<proteinExistence type="inferred from homology"/>
<organism evidence="3 4">
    <name type="scientific">Roseivirga spongicola</name>
    <dbReference type="NCBI Taxonomy" id="333140"/>
    <lineage>
        <taxon>Bacteria</taxon>
        <taxon>Pseudomonadati</taxon>
        <taxon>Bacteroidota</taxon>
        <taxon>Cytophagia</taxon>
        <taxon>Cytophagales</taxon>
        <taxon>Roseivirgaceae</taxon>
        <taxon>Roseivirga</taxon>
    </lineage>
</organism>
<dbReference type="SUPFAM" id="SSF52402">
    <property type="entry name" value="Adenine nucleotide alpha hydrolases-like"/>
    <property type="match status" value="2"/>
</dbReference>
<accession>A0A150XBG0</accession>
<keyword evidence="4" id="KW-1185">Reference proteome</keyword>
<evidence type="ECO:0000259" key="2">
    <source>
        <dbReference type="Pfam" id="PF00582"/>
    </source>
</evidence>
<evidence type="ECO:0000313" key="4">
    <source>
        <dbReference type="Proteomes" id="UP000075606"/>
    </source>
</evidence>
<evidence type="ECO:0000313" key="3">
    <source>
        <dbReference type="EMBL" id="KYG76079.1"/>
    </source>
</evidence>
<feature type="domain" description="UspA" evidence="2">
    <location>
        <begin position="1"/>
        <end position="147"/>
    </location>
</feature>
<name>A0A150XBG0_9BACT</name>
<dbReference type="CDD" id="cd00293">
    <property type="entry name" value="USP-like"/>
    <property type="match status" value="1"/>
</dbReference>
<dbReference type="Pfam" id="PF00582">
    <property type="entry name" value="Usp"/>
    <property type="match status" value="1"/>
</dbReference>
<comment type="caution">
    <text evidence="3">The sequence shown here is derived from an EMBL/GenBank/DDBJ whole genome shotgun (WGS) entry which is preliminary data.</text>
</comment>
<dbReference type="PANTHER" id="PTHR46268:SF6">
    <property type="entry name" value="UNIVERSAL STRESS PROTEIN UP12"/>
    <property type="match status" value="1"/>
</dbReference>
<dbReference type="OrthoDB" id="9788959at2"/>
<dbReference type="PRINTS" id="PR01438">
    <property type="entry name" value="UNVRSLSTRESS"/>
</dbReference>
<dbReference type="AlphaFoldDB" id="A0A150XBG0"/>
<dbReference type="EMBL" id="LRPC01000012">
    <property type="protein sequence ID" value="KYG76079.1"/>
    <property type="molecule type" value="Genomic_DNA"/>
</dbReference>
<dbReference type="Proteomes" id="UP000075606">
    <property type="component" value="Unassembled WGS sequence"/>
</dbReference>
<dbReference type="PANTHER" id="PTHR46268">
    <property type="entry name" value="STRESS RESPONSE PROTEIN NHAX"/>
    <property type="match status" value="1"/>
</dbReference>
<protein>
    <recommendedName>
        <fullName evidence="2">UspA domain-containing protein</fullName>
    </recommendedName>
</protein>
<dbReference type="InterPro" id="IPR006016">
    <property type="entry name" value="UspA"/>
</dbReference>
<dbReference type="InterPro" id="IPR014729">
    <property type="entry name" value="Rossmann-like_a/b/a_fold"/>
</dbReference>
<gene>
    <name evidence="3" type="ORF">AWW68_09685</name>
</gene>
<comment type="similarity">
    <text evidence="1">Belongs to the universal stress protein A family.</text>
</comment>
<dbReference type="STRING" id="333140.AWW68_09685"/>
<dbReference type="Gene3D" id="3.40.50.620">
    <property type="entry name" value="HUPs"/>
    <property type="match status" value="2"/>
</dbReference>
<sequence length="284" mass="32358">MYEKILVPVDFTDKTSKALNVAKQIASVTGAEISLIHVVKAALTVYLDELGLYKSKAPGGQKFLDEVIEKNEKKMERYVEKLSNEGIKISYKLKVDSSPDKIAELVAEEGFDLTIVGNYEHQRFDEFLKRTHPERIAKLAMNPVITVNQNKEDFAPNKILIPTNLEDDCSQRMSDLLALAEKFNSELQFVYVNTPAFFHTSPQIRKKSHLWFQRNGLKGYEIEVFNTKQLQKGILNAADFYESDMIALFSKHSESIKDLIKGNITEYLITRSDIPVMTFNLNIG</sequence>
<evidence type="ECO:0000256" key="1">
    <source>
        <dbReference type="ARBA" id="ARBA00008791"/>
    </source>
</evidence>
<dbReference type="InterPro" id="IPR006015">
    <property type="entry name" value="Universal_stress_UspA"/>
</dbReference>